<dbReference type="EMBL" id="AP012319">
    <property type="protein sequence ID" value="BAL90387.1"/>
    <property type="molecule type" value="Genomic_DNA"/>
</dbReference>
<evidence type="ECO:0000313" key="3">
    <source>
        <dbReference type="EMBL" id="BAL90387.1"/>
    </source>
</evidence>
<feature type="transmembrane region" description="Helical" evidence="2">
    <location>
        <begin position="463"/>
        <end position="485"/>
    </location>
</feature>
<feature type="transmembrane region" description="Helical" evidence="2">
    <location>
        <begin position="406"/>
        <end position="426"/>
    </location>
</feature>
<gene>
    <name evidence="3" type="ordered locus">AMIS_51670</name>
</gene>
<dbReference type="PATRIC" id="fig|512565.3.peg.5162"/>
<accession>I0HBK0</accession>
<reference evidence="3 4" key="1">
    <citation type="submission" date="2012-02" db="EMBL/GenBank/DDBJ databases">
        <title>Complete genome sequence of Actinoplanes missouriensis 431 (= NBRC 102363).</title>
        <authorList>
            <person name="Ohnishi Y."/>
            <person name="Ishikawa J."/>
            <person name="Sekine M."/>
            <person name="Hosoyama A."/>
            <person name="Harada T."/>
            <person name="Narita H."/>
            <person name="Hata T."/>
            <person name="Konno Y."/>
            <person name="Tutikane K."/>
            <person name="Fujita N."/>
            <person name="Horinouchi S."/>
            <person name="Hayakawa M."/>
        </authorList>
    </citation>
    <scope>NUCLEOTIDE SEQUENCE [LARGE SCALE GENOMIC DNA]</scope>
    <source>
        <strain evidence="4">ATCC 14538 / DSM 43046 / CBS 188.64 / JCM 3121 / NBRC 102363 / NCIMB 12654 / NRRL B-3342 / UNCC 431</strain>
    </source>
</reference>
<sequence length="960" mass="105091">MSRDWSAEAVRREITRPDPLLVSWSSTGRPAASRNAVLGATTGGDWQQFPLRGSTDSLNEEILAAFRGLRHRQLIVLGAPGAGKSGFAVLLTLALSGTRETSEPVPVLLAISEWDPTEPVDAFISRRVSEDYAAVLAHHGEPRVLAARLLEHGLIFPVLDGLDELAAGASGTALEALDVYAAGRRPLVVTCRAHEYEQAVIRSETVLITAAVVELDPVTMDAAVRFLSYPEMARTRWEPVFTHLRDQPDGPLAATLSTPLMVALARTAYREAGTDPAELLELPDREAVSGRLMDAYVTSLYPGRGRRWLGTLAYHLYLRGTRDLHWWQIPAGILAARQRLTQLGTVAAGALLVGSCTAVAGGGGPGFVTGIVAVLLAARGWLRPLWPHDGRPYLPARFLTTQQRALRTAGLGLGYTFGCATAVAAMTGYWTASLLGGLVSMPATAGFWMRAPVESSSRHGWRAVAGVAAPIALLSGVSYATVAVLTDAAALSLGVRAALVHGGTVVLVSSGWVWLRFRLTHLRLAVIGRLPWRLNAFLNEAYRHGVLRKAGPAYQFRHALLQDHLAQATRVEHLATRTGTGDRAVVGHVPSPPKERTMPDHEGGDYTPDSAFATRPPLGPEVPPEIRLRMDERDRLSALIDSGRLSEAFESLPPDFSSPDHSLIGHLIERLIASGMTHRANRILEIWAANGDKDAQQRLAENLYDQGRIDELRRRAFLGERAAALRVISRILAEDSTEVAMRFARQLTAIPDLYPVLAAEFGDLEPLKAWFRAGSNEATEALAFWLEIQGDIDDAVDLLRTRTSGGDRWAADILADLLARHDRTAEAIQVLRPWVDAGHRNEARHTADLLAGQGDYDEAVRLLRARADAGSEFAKVDVMAYRSKVHPDEHQIDRLREAVSLGLRLKPFEARRLARLLVRRGRIREAVSYLRANTDNHERWVVHLLAWLTDQVNKRLPHDG</sequence>
<dbReference type="InterPro" id="IPR027417">
    <property type="entry name" value="P-loop_NTPase"/>
</dbReference>
<protein>
    <recommendedName>
        <fullName evidence="5">NACHT domain-containing protein</fullName>
    </recommendedName>
</protein>
<feature type="compositionally biased region" description="Basic and acidic residues" evidence="1">
    <location>
        <begin position="593"/>
        <end position="604"/>
    </location>
</feature>
<keyword evidence="2" id="KW-1133">Transmembrane helix</keyword>
<evidence type="ECO:0000256" key="1">
    <source>
        <dbReference type="SAM" id="MobiDB-lite"/>
    </source>
</evidence>
<dbReference type="SUPFAM" id="SSF81901">
    <property type="entry name" value="HCP-like"/>
    <property type="match status" value="1"/>
</dbReference>
<dbReference type="InterPro" id="IPR011990">
    <property type="entry name" value="TPR-like_helical_dom_sf"/>
</dbReference>
<dbReference type="eggNOG" id="COG5635">
    <property type="taxonomic scope" value="Bacteria"/>
</dbReference>
<feature type="transmembrane region" description="Helical" evidence="2">
    <location>
        <begin position="343"/>
        <end position="361"/>
    </location>
</feature>
<dbReference type="Proteomes" id="UP000007882">
    <property type="component" value="Chromosome"/>
</dbReference>
<feature type="transmembrane region" description="Helical" evidence="2">
    <location>
        <begin position="497"/>
        <end position="515"/>
    </location>
</feature>
<evidence type="ECO:0000256" key="2">
    <source>
        <dbReference type="SAM" id="Phobius"/>
    </source>
</evidence>
<dbReference type="HOGENOM" id="CLU_307716_0_0_11"/>
<evidence type="ECO:0008006" key="5">
    <source>
        <dbReference type="Google" id="ProtNLM"/>
    </source>
</evidence>
<keyword evidence="2" id="KW-0812">Transmembrane</keyword>
<dbReference type="Gene3D" id="3.40.50.300">
    <property type="entry name" value="P-loop containing nucleotide triphosphate hydrolases"/>
    <property type="match status" value="1"/>
</dbReference>
<proteinExistence type="predicted"/>
<organism evidence="3 4">
    <name type="scientific">Actinoplanes missouriensis (strain ATCC 14538 / DSM 43046 / CBS 188.64 / JCM 3121 / NBRC 102363 / NCIMB 12654 / NRRL B-3342 / UNCC 431)</name>
    <dbReference type="NCBI Taxonomy" id="512565"/>
    <lineage>
        <taxon>Bacteria</taxon>
        <taxon>Bacillati</taxon>
        <taxon>Actinomycetota</taxon>
        <taxon>Actinomycetes</taxon>
        <taxon>Micromonosporales</taxon>
        <taxon>Micromonosporaceae</taxon>
        <taxon>Actinoplanes</taxon>
    </lineage>
</organism>
<dbReference type="KEGG" id="ams:AMIS_51670"/>
<dbReference type="STRING" id="512565.AMIS_51670"/>
<evidence type="ECO:0000313" key="4">
    <source>
        <dbReference type="Proteomes" id="UP000007882"/>
    </source>
</evidence>
<keyword evidence="4" id="KW-1185">Reference proteome</keyword>
<name>I0HBK0_ACTM4</name>
<dbReference type="Gene3D" id="1.25.40.10">
    <property type="entry name" value="Tetratricopeptide repeat domain"/>
    <property type="match status" value="1"/>
</dbReference>
<keyword evidence="2" id="KW-0472">Membrane</keyword>
<dbReference type="AlphaFoldDB" id="I0HBK0"/>
<feature type="region of interest" description="Disordered" evidence="1">
    <location>
        <begin position="580"/>
        <end position="623"/>
    </location>
</feature>